<dbReference type="KEGG" id="ole:K0B96_12375"/>
<gene>
    <name evidence="2" type="ORF">K0B96_12375</name>
</gene>
<evidence type="ECO:0000313" key="3">
    <source>
        <dbReference type="Proteomes" id="UP000825051"/>
    </source>
</evidence>
<dbReference type="InterPro" id="IPR012341">
    <property type="entry name" value="6hp_glycosidase-like_sf"/>
</dbReference>
<dbReference type="SUPFAM" id="SSF48208">
    <property type="entry name" value="Six-hairpin glycosidases"/>
    <property type="match status" value="1"/>
</dbReference>
<dbReference type="GO" id="GO:0005975">
    <property type="term" value="P:carbohydrate metabolic process"/>
    <property type="evidence" value="ECO:0007669"/>
    <property type="project" value="InterPro"/>
</dbReference>
<reference evidence="2" key="1">
    <citation type="submission" date="2021-08" db="EMBL/GenBank/DDBJ databases">
        <title>Genome of a novel bacterium of the phylum Verrucomicrobia, Oleiharenicola sp. KSB-15.</title>
        <authorList>
            <person name="Chung J.-H."/>
            <person name="Ahn J.-H."/>
            <person name="Yoon Y."/>
            <person name="Kim D.-Y."/>
            <person name="An S.-H."/>
            <person name="Park I."/>
            <person name="Yeon J."/>
        </authorList>
    </citation>
    <scope>NUCLEOTIDE SEQUENCE</scope>
    <source>
        <strain evidence="2">KSB-15</strain>
    </source>
</reference>
<dbReference type="RefSeq" id="WP_220161206.1">
    <property type="nucleotide sequence ID" value="NZ_CP080507.1"/>
</dbReference>
<dbReference type="Pfam" id="PF22422">
    <property type="entry name" value="MGH1-like_GH"/>
    <property type="match status" value="1"/>
</dbReference>
<dbReference type="InterPro" id="IPR054491">
    <property type="entry name" value="MGH1-like_GH"/>
</dbReference>
<organism evidence="2 3">
    <name type="scientific">Horticoccus luteus</name>
    <dbReference type="NCBI Taxonomy" id="2862869"/>
    <lineage>
        <taxon>Bacteria</taxon>
        <taxon>Pseudomonadati</taxon>
        <taxon>Verrucomicrobiota</taxon>
        <taxon>Opitutia</taxon>
        <taxon>Opitutales</taxon>
        <taxon>Opitutaceae</taxon>
        <taxon>Horticoccus</taxon>
    </lineage>
</organism>
<dbReference type="AlphaFoldDB" id="A0A8F9TU27"/>
<evidence type="ECO:0000313" key="2">
    <source>
        <dbReference type="EMBL" id="QYM78102.1"/>
    </source>
</evidence>
<dbReference type="Gene3D" id="2.60.420.10">
    <property type="entry name" value="Maltose phosphorylase, domain 3"/>
    <property type="match status" value="1"/>
</dbReference>
<feature type="domain" description="Mannosylglycerate hydrolase MGH1-like glycoside hydrolase" evidence="1">
    <location>
        <begin position="69"/>
        <end position="387"/>
    </location>
</feature>
<proteinExistence type="predicted"/>
<dbReference type="Gene3D" id="1.50.10.10">
    <property type="match status" value="1"/>
</dbReference>
<dbReference type="Proteomes" id="UP000825051">
    <property type="component" value="Chromosome"/>
</dbReference>
<name>A0A8F9TU27_9BACT</name>
<dbReference type="EMBL" id="CP080507">
    <property type="protein sequence ID" value="QYM78102.1"/>
    <property type="molecule type" value="Genomic_DNA"/>
</dbReference>
<accession>A0A8F9TU27</accession>
<dbReference type="InterPro" id="IPR008928">
    <property type="entry name" value="6-hairpin_glycosidase_sf"/>
</dbReference>
<evidence type="ECO:0000259" key="1">
    <source>
        <dbReference type="Pfam" id="PF22422"/>
    </source>
</evidence>
<protein>
    <recommendedName>
        <fullName evidence="1">Mannosylglycerate hydrolase MGH1-like glycoside hydrolase domain-containing protein</fullName>
    </recommendedName>
</protein>
<sequence length="499" mass="54166">MTLPYLETDHAELNRAFRLALGDIAGNIFPDHAGLMETSGPCFRAGLDYPQQWTRDNAINTWNGGGLLYPDVARNSLLAVLDEVDGEPRITGEYWDSIVWAQGAWAYYLFTGDREFLRVAMAAVAHTLRCLEATEFDAMRGLFRGSAAIQDGVAAFPDRYADMPSSGIKFWARHHPAERAAQGEGLPMMALSTNCLYVAAYRVLGRMARELGVAADPAWTIRADAIAAAVRAELWDEARGVFRFFVDPWGGSDRLEGVGHAFAILFDVATPAQRAAIFQNQPVTPAGLPGVWPSYERYTRYAPAEERELPVLGWPDYAHYPTYAEGAFGRHSGVVWPPLQAFWAEAAARHGRADLLGRELFSLARHACRDGHFSEIYHPVTGGEYGGVQEHPTGEGGMQRWASCARQTWSATALVRMVLKGVCGARFAEDGVTFSPVLPAGLTRVRLGGLGYRGAELEIDLQAEGAGAAATRGTGERPAGFVSATAVGRVRVAMSAAGN</sequence>
<keyword evidence="3" id="KW-1185">Reference proteome</keyword>